<organism evidence="8 9">
    <name type="scientific">Primorskyibacter sedentarius</name>
    <dbReference type="NCBI Taxonomy" id="745311"/>
    <lineage>
        <taxon>Bacteria</taxon>
        <taxon>Pseudomonadati</taxon>
        <taxon>Pseudomonadota</taxon>
        <taxon>Alphaproteobacteria</taxon>
        <taxon>Rhodobacterales</taxon>
        <taxon>Roseobacteraceae</taxon>
        <taxon>Primorskyibacter</taxon>
    </lineage>
</organism>
<evidence type="ECO:0000313" key="8">
    <source>
        <dbReference type="EMBL" id="TCS62736.1"/>
    </source>
</evidence>
<feature type="transmembrane region" description="Helical" evidence="6">
    <location>
        <begin position="126"/>
        <end position="145"/>
    </location>
</feature>
<feature type="transmembrane region" description="Helical" evidence="6">
    <location>
        <begin position="270"/>
        <end position="289"/>
    </location>
</feature>
<evidence type="ECO:0000256" key="1">
    <source>
        <dbReference type="ARBA" id="ARBA00004651"/>
    </source>
</evidence>
<dbReference type="Proteomes" id="UP000295696">
    <property type="component" value="Unassembled WGS sequence"/>
</dbReference>
<dbReference type="PANTHER" id="PTHR35007:SF1">
    <property type="entry name" value="PILUS ASSEMBLY PROTEIN"/>
    <property type="match status" value="1"/>
</dbReference>
<reference evidence="8 9" key="1">
    <citation type="submission" date="2019-03" db="EMBL/GenBank/DDBJ databases">
        <title>Genomic Encyclopedia of Type Strains, Phase IV (KMG-IV): sequencing the most valuable type-strain genomes for metagenomic binning, comparative biology and taxonomic classification.</title>
        <authorList>
            <person name="Goeker M."/>
        </authorList>
    </citation>
    <scope>NUCLEOTIDE SEQUENCE [LARGE SCALE GENOMIC DNA]</scope>
    <source>
        <strain evidence="8 9">DSM 104836</strain>
    </source>
</reference>
<feature type="domain" description="Type II secretion system protein GspF" evidence="7">
    <location>
        <begin position="163"/>
        <end position="287"/>
    </location>
</feature>
<evidence type="ECO:0000256" key="6">
    <source>
        <dbReference type="SAM" id="Phobius"/>
    </source>
</evidence>
<dbReference type="EMBL" id="SLZU01000008">
    <property type="protein sequence ID" value="TCS62736.1"/>
    <property type="molecule type" value="Genomic_DNA"/>
</dbReference>
<keyword evidence="3 6" id="KW-0812">Transmembrane</keyword>
<dbReference type="InterPro" id="IPR042094">
    <property type="entry name" value="T2SS_GspF_sf"/>
</dbReference>
<sequence length="329" mass="35529">MAPNVDLFLLIVAGLAASSVAGGLFAVTLPLFSVHRALARRIDAISREIVIDTGAAGDGRSAEHRSIKETLREVEEVRRARNRRVLIRRLREAGLNWSKPRYYLLSTLLGLMGAAIGILLNDGLVVPVGFAAGFGVGLPSLMLSIRKTRRIKAASAEFPTAIDIVVRGVKSGLPLRDCLHIIANETRDPLRSEFQKILNDLNVGLPMGTAIQRFAERVPLTEANFLAIVITIQSRTGGSLAESLDNLSNVLRERNKMRGKIRAMSSEAKASGAIIGALPILVAGIMTVTSPDYISVLYTETTGNMILAASGLWMGTGILVMRKMIAFDF</sequence>
<feature type="transmembrane region" description="Helical" evidence="6">
    <location>
        <begin position="301"/>
        <end position="321"/>
    </location>
</feature>
<proteinExistence type="predicted"/>
<protein>
    <submittedName>
        <fullName evidence="8">Tight adherence protein B</fullName>
    </submittedName>
</protein>
<dbReference type="OrthoDB" id="9803381at2"/>
<dbReference type="Pfam" id="PF00482">
    <property type="entry name" value="T2SSF"/>
    <property type="match status" value="1"/>
</dbReference>
<evidence type="ECO:0000313" key="9">
    <source>
        <dbReference type="Proteomes" id="UP000295696"/>
    </source>
</evidence>
<gene>
    <name evidence="8" type="ORF">EDD52_10830</name>
</gene>
<feature type="transmembrane region" description="Helical" evidence="6">
    <location>
        <begin position="102"/>
        <end position="120"/>
    </location>
</feature>
<feature type="transmembrane region" description="Helical" evidence="6">
    <location>
        <begin position="6"/>
        <end position="32"/>
    </location>
</feature>
<dbReference type="InterPro" id="IPR018076">
    <property type="entry name" value="T2SS_GspF_dom"/>
</dbReference>
<evidence type="ECO:0000256" key="5">
    <source>
        <dbReference type="ARBA" id="ARBA00023136"/>
    </source>
</evidence>
<dbReference type="PANTHER" id="PTHR35007">
    <property type="entry name" value="INTEGRAL MEMBRANE PROTEIN-RELATED"/>
    <property type="match status" value="1"/>
</dbReference>
<evidence type="ECO:0000256" key="3">
    <source>
        <dbReference type="ARBA" id="ARBA00022692"/>
    </source>
</evidence>
<evidence type="ECO:0000259" key="7">
    <source>
        <dbReference type="Pfam" id="PF00482"/>
    </source>
</evidence>
<dbReference type="AlphaFoldDB" id="A0A4R3JC76"/>
<dbReference type="Gene3D" id="1.20.81.30">
    <property type="entry name" value="Type II secretion system (T2SS), domain F"/>
    <property type="match status" value="1"/>
</dbReference>
<comment type="caution">
    <text evidence="8">The sequence shown here is derived from an EMBL/GenBank/DDBJ whole genome shotgun (WGS) entry which is preliminary data.</text>
</comment>
<evidence type="ECO:0000256" key="4">
    <source>
        <dbReference type="ARBA" id="ARBA00022989"/>
    </source>
</evidence>
<dbReference type="GO" id="GO:0005886">
    <property type="term" value="C:plasma membrane"/>
    <property type="evidence" value="ECO:0007669"/>
    <property type="project" value="UniProtKB-SubCell"/>
</dbReference>
<keyword evidence="4 6" id="KW-1133">Transmembrane helix</keyword>
<keyword evidence="2" id="KW-1003">Cell membrane</keyword>
<keyword evidence="9" id="KW-1185">Reference proteome</keyword>
<accession>A0A4R3JC76</accession>
<dbReference type="RefSeq" id="WP_132245302.1">
    <property type="nucleotide sequence ID" value="NZ_SLZU01000008.1"/>
</dbReference>
<name>A0A4R3JC76_9RHOB</name>
<evidence type="ECO:0000256" key="2">
    <source>
        <dbReference type="ARBA" id="ARBA00022475"/>
    </source>
</evidence>
<comment type="subcellular location">
    <subcellularLocation>
        <location evidence="1">Cell membrane</location>
        <topology evidence="1">Multi-pass membrane protein</topology>
    </subcellularLocation>
</comment>
<keyword evidence="5 6" id="KW-0472">Membrane</keyword>